<dbReference type="SUPFAM" id="SSF54106">
    <property type="entry name" value="LysM domain"/>
    <property type="match status" value="1"/>
</dbReference>
<evidence type="ECO:0000313" key="3">
    <source>
        <dbReference type="EMBL" id="WOK94775.1"/>
    </source>
</evidence>
<feature type="domain" description="LysM" evidence="2">
    <location>
        <begin position="180"/>
        <end position="224"/>
    </location>
</feature>
<organism evidence="3 4">
    <name type="scientific">Canna indica</name>
    <name type="common">Indian-shot</name>
    <dbReference type="NCBI Taxonomy" id="4628"/>
    <lineage>
        <taxon>Eukaryota</taxon>
        <taxon>Viridiplantae</taxon>
        <taxon>Streptophyta</taxon>
        <taxon>Embryophyta</taxon>
        <taxon>Tracheophyta</taxon>
        <taxon>Spermatophyta</taxon>
        <taxon>Magnoliopsida</taxon>
        <taxon>Liliopsida</taxon>
        <taxon>Zingiberales</taxon>
        <taxon>Cannaceae</taxon>
        <taxon>Canna</taxon>
    </lineage>
</organism>
<dbReference type="PANTHER" id="PTHR33734:SF11">
    <property type="entry name" value="LYSM DOMAIN-CONTAINING GPI-ANCHORED PROTEIN 2"/>
    <property type="match status" value="1"/>
</dbReference>
<dbReference type="Pfam" id="PF01476">
    <property type="entry name" value="LysM"/>
    <property type="match status" value="2"/>
</dbReference>
<dbReference type="AlphaFoldDB" id="A0AAQ3JUN0"/>
<evidence type="ECO:0000259" key="2">
    <source>
        <dbReference type="PROSITE" id="PS51782"/>
    </source>
</evidence>
<keyword evidence="4" id="KW-1185">Reference proteome</keyword>
<feature type="domain" description="LysM" evidence="2">
    <location>
        <begin position="116"/>
        <end position="163"/>
    </location>
</feature>
<proteinExistence type="predicted"/>
<feature type="signal peptide" evidence="1">
    <location>
        <begin position="1"/>
        <end position="30"/>
    </location>
</feature>
<evidence type="ECO:0000256" key="1">
    <source>
        <dbReference type="SAM" id="SignalP"/>
    </source>
</evidence>
<dbReference type="InterPro" id="IPR036779">
    <property type="entry name" value="LysM_dom_sf"/>
</dbReference>
<dbReference type="EMBL" id="CP136890">
    <property type="protein sequence ID" value="WOK94775.1"/>
    <property type="molecule type" value="Genomic_DNA"/>
</dbReference>
<evidence type="ECO:0000313" key="4">
    <source>
        <dbReference type="Proteomes" id="UP001327560"/>
    </source>
</evidence>
<dbReference type="Proteomes" id="UP001327560">
    <property type="component" value="Chromosome 1"/>
</dbReference>
<dbReference type="PANTHER" id="PTHR33734">
    <property type="entry name" value="LYSM DOMAIN-CONTAINING GPI-ANCHORED PROTEIN 2"/>
    <property type="match status" value="1"/>
</dbReference>
<accession>A0AAQ3JUN0</accession>
<dbReference type="PROSITE" id="PS51782">
    <property type="entry name" value="LYSM"/>
    <property type="match status" value="2"/>
</dbReference>
<dbReference type="SMART" id="SM00257">
    <property type="entry name" value="LysM"/>
    <property type="match status" value="2"/>
</dbReference>
<keyword evidence="1" id="KW-0732">Signal</keyword>
<dbReference type="Gene3D" id="3.10.350.10">
    <property type="entry name" value="LysM domain"/>
    <property type="match status" value="2"/>
</dbReference>
<reference evidence="3 4" key="1">
    <citation type="submission" date="2023-10" db="EMBL/GenBank/DDBJ databases">
        <title>Chromosome-scale genome assembly provides insights into flower coloration mechanisms of Canna indica.</title>
        <authorList>
            <person name="Li C."/>
        </authorList>
    </citation>
    <scope>NUCLEOTIDE SEQUENCE [LARGE SCALE GENOMIC DNA]</scope>
    <source>
        <tissue evidence="3">Flower</tissue>
    </source>
</reference>
<dbReference type="CDD" id="cd00118">
    <property type="entry name" value="LysM"/>
    <property type="match status" value="2"/>
</dbReference>
<gene>
    <name evidence="3" type="ORF">Cni_G03480</name>
</gene>
<sequence>MIMMRRPDHLAPFLLVSLLATVHLAGPVGAAKFVCNAGDSGGTSKCQSLIGYTAGNATTLNGVMSLFGIHSLRSLLGANGLPLSTPPSRPVPAGATVRVRLDCACSTGYGASSRHPVYRVRHGVTLDAIARDVFGGLVTDKEIAAASNISDPGSVQGGQDIYIPLPCSCDEVGSEAVVHYAHVAAAGSSVSEIAAEFGTTEETLVKLNGISDPKSLEAGQVLDVPLRACSSSISNVSMDHGLHVPNGSYILTAGNCVICSCSSSSWQLDCYPTKGISTSVCPIATCGDLSLGNSSPSSACESTICAYAGYTDSNGSLNILTNLTTQSSCDNNAGEQQSQASDGSYLLPSGMQWAYVVAISISISINRRLLDFLLRG</sequence>
<name>A0AAQ3JUN0_9LILI</name>
<dbReference type="InterPro" id="IPR018392">
    <property type="entry name" value="LysM"/>
</dbReference>
<protein>
    <submittedName>
        <fullName evidence="3">Chitin elicitor-binding protein</fullName>
    </submittedName>
</protein>
<feature type="chain" id="PRO_5042932899" evidence="1">
    <location>
        <begin position="31"/>
        <end position="376"/>
    </location>
</feature>